<dbReference type="Pfam" id="PF04773">
    <property type="entry name" value="FecR"/>
    <property type="match status" value="1"/>
</dbReference>
<proteinExistence type="predicted"/>
<dbReference type="GO" id="GO:0016301">
    <property type="term" value="F:kinase activity"/>
    <property type="evidence" value="ECO:0007669"/>
    <property type="project" value="UniProtKB-KW"/>
</dbReference>
<dbReference type="PANTHER" id="PTHR30273">
    <property type="entry name" value="PERIPLASMIC SIGNAL SENSOR AND SIGMA FACTOR ACTIVATOR FECR-RELATED"/>
    <property type="match status" value="1"/>
</dbReference>
<name>A0A9W6NFJ7_9PSED</name>
<feature type="domain" description="FecR N-terminal" evidence="2">
    <location>
        <begin position="18"/>
        <end position="55"/>
    </location>
</feature>
<dbReference type="InterPro" id="IPR032623">
    <property type="entry name" value="FecR_N"/>
</dbReference>
<keyword evidence="3" id="KW-0418">Kinase</keyword>
<dbReference type="Pfam" id="PF16220">
    <property type="entry name" value="DUF4880"/>
    <property type="match status" value="1"/>
</dbReference>
<dbReference type="RefSeq" id="WP_271195091.1">
    <property type="nucleotide sequence ID" value="NZ_BSFN01000004.1"/>
</dbReference>
<evidence type="ECO:0000313" key="3">
    <source>
        <dbReference type="EMBL" id="GLK88885.1"/>
    </source>
</evidence>
<accession>A0A9W6NFJ7</accession>
<dbReference type="Gene3D" id="3.55.50.30">
    <property type="match status" value="1"/>
</dbReference>
<gene>
    <name evidence="3" type="ORF">GCM10017655_19470</name>
</gene>
<dbReference type="EMBL" id="BSFN01000004">
    <property type="protein sequence ID" value="GLK88885.1"/>
    <property type="molecule type" value="Genomic_DNA"/>
</dbReference>
<dbReference type="InterPro" id="IPR006860">
    <property type="entry name" value="FecR"/>
</dbReference>
<organism evidence="3 4">
    <name type="scientific">Pseudomonas turukhanskensis</name>
    <dbReference type="NCBI Taxonomy" id="1806536"/>
    <lineage>
        <taxon>Bacteria</taxon>
        <taxon>Pseudomonadati</taxon>
        <taxon>Pseudomonadota</taxon>
        <taxon>Gammaproteobacteria</taxon>
        <taxon>Pseudomonadales</taxon>
        <taxon>Pseudomonadaceae</taxon>
        <taxon>Pseudomonas</taxon>
    </lineage>
</organism>
<keyword evidence="3" id="KW-0808">Transferase</keyword>
<comment type="caution">
    <text evidence="3">The sequence shown here is derived from an EMBL/GenBank/DDBJ whole genome shotgun (WGS) entry which is preliminary data.</text>
</comment>
<dbReference type="InterPro" id="IPR012373">
    <property type="entry name" value="Ferrdict_sens_TM"/>
</dbReference>
<dbReference type="Proteomes" id="UP001143328">
    <property type="component" value="Unassembled WGS sequence"/>
</dbReference>
<dbReference type="PIRSF" id="PIRSF018266">
    <property type="entry name" value="FecR"/>
    <property type="match status" value="1"/>
</dbReference>
<evidence type="ECO:0000259" key="2">
    <source>
        <dbReference type="Pfam" id="PF16220"/>
    </source>
</evidence>
<dbReference type="AlphaFoldDB" id="A0A9W6NFJ7"/>
<evidence type="ECO:0000259" key="1">
    <source>
        <dbReference type="Pfam" id="PF04773"/>
    </source>
</evidence>
<dbReference type="GO" id="GO:0016989">
    <property type="term" value="F:sigma factor antagonist activity"/>
    <property type="evidence" value="ECO:0007669"/>
    <property type="project" value="TreeGrafter"/>
</dbReference>
<dbReference type="Gene3D" id="2.60.120.1440">
    <property type="match status" value="1"/>
</dbReference>
<evidence type="ECO:0000313" key="4">
    <source>
        <dbReference type="Proteomes" id="UP001143328"/>
    </source>
</evidence>
<reference evidence="3" key="1">
    <citation type="journal article" date="2014" name="Int. J. Syst. Evol. Microbiol.">
        <title>Complete genome sequence of Corynebacterium casei LMG S-19264T (=DSM 44701T), isolated from a smear-ripened cheese.</title>
        <authorList>
            <consortium name="US DOE Joint Genome Institute (JGI-PGF)"/>
            <person name="Walter F."/>
            <person name="Albersmeier A."/>
            <person name="Kalinowski J."/>
            <person name="Ruckert C."/>
        </authorList>
    </citation>
    <scope>NUCLEOTIDE SEQUENCE</scope>
    <source>
        <strain evidence="3">VKM B-2935</strain>
    </source>
</reference>
<keyword evidence="4" id="KW-1185">Reference proteome</keyword>
<sequence>MNAPVETPLNDDNSVDAQAAMWFSRNRGTNADPHAFSEWLATPAHAQAYAEFEALWGELGALQTVRQPAPVVQLGSRRGWRPALAVAAAVLCALLAMNLGAPHTLYTQQVAAQAHGSRQLPLPDGSTLFVNANTRLTIDFTAHRRDIHLLQGQLYIDVAADKERPLWVHAGDAQVRVVGTGFDVRRGQRQLVVTVAHGQVALIPTPGSEPTLLTAQQRASYDYRSGQLQQTVLEASQVADWRSGHLSFRNRDLASLVDELALYRDQPVQLTDPALASYKVSGSLDVNDPDALLRALPALLPVKTVILGDGRARIQPRKK</sequence>
<protein>
    <submittedName>
        <fullName evidence="3">Histidine kinase</fullName>
    </submittedName>
</protein>
<feature type="domain" description="FecR protein" evidence="1">
    <location>
        <begin position="110"/>
        <end position="200"/>
    </location>
</feature>
<reference evidence="3" key="2">
    <citation type="submission" date="2023-01" db="EMBL/GenBank/DDBJ databases">
        <authorList>
            <person name="Sun Q."/>
            <person name="Evtushenko L."/>
        </authorList>
    </citation>
    <scope>NUCLEOTIDE SEQUENCE</scope>
    <source>
        <strain evidence="3">VKM B-2935</strain>
    </source>
</reference>
<dbReference type="PANTHER" id="PTHR30273:SF2">
    <property type="entry name" value="PROTEIN FECR"/>
    <property type="match status" value="1"/>
</dbReference>